<dbReference type="GO" id="GO:0008283">
    <property type="term" value="P:cell population proliferation"/>
    <property type="evidence" value="ECO:0007669"/>
    <property type="project" value="TreeGrafter"/>
</dbReference>
<dbReference type="Ensembl" id="ENSGMOT00000067311.1">
    <property type="protein sequence ID" value="ENSGMOP00000046164.1"/>
    <property type="gene ID" value="ENSGMOG00000027531.1"/>
</dbReference>
<organism evidence="6 7">
    <name type="scientific">Gadus morhua</name>
    <name type="common">Atlantic cod</name>
    <dbReference type="NCBI Taxonomy" id="8049"/>
    <lineage>
        <taxon>Eukaryota</taxon>
        <taxon>Metazoa</taxon>
        <taxon>Chordata</taxon>
        <taxon>Craniata</taxon>
        <taxon>Vertebrata</taxon>
        <taxon>Euteleostomi</taxon>
        <taxon>Actinopterygii</taxon>
        <taxon>Neopterygii</taxon>
        <taxon>Teleostei</taxon>
        <taxon>Neoteleostei</taxon>
        <taxon>Acanthomorphata</taxon>
        <taxon>Zeiogadaria</taxon>
        <taxon>Gadariae</taxon>
        <taxon>Gadiformes</taxon>
        <taxon>Gadoidei</taxon>
        <taxon>Gadidae</taxon>
        <taxon>Gadus</taxon>
    </lineage>
</organism>
<feature type="compositionally biased region" description="Basic residues" evidence="3">
    <location>
        <begin position="163"/>
        <end position="178"/>
    </location>
</feature>
<evidence type="ECO:0000313" key="7">
    <source>
        <dbReference type="Proteomes" id="UP000694546"/>
    </source>
</evidence>
<accession>A0A8C5BM63</accession>
<dbReference type="PANTHER" id="PTHR46845">
    <property type="entry name" value="INSULIN-LIKE GROWTH FACTOR I"/>
    <property type="match status" value="1"/>
</dbReference>
<evidence type="ECO:0000256" key="2">
    <source>
        <dbReference type="ARBA" id="ARBA00023157"/>
    </source>
</evidence>
<feature type="region of interest" description="Disordered" evidence="3">
    <location>
        <begin position="100"/>
        <end position="135"/>
    </location>
</feature>
<dbReference type="Gene3D" id="1.10.100.10">
    <property type="entry name" value="Insulin-like"/>
    <property type="match status" value="1"/>
</dbReference>
<reference evidence="6" key="3">
    <citation type="submission" date="2025-09" db="UniProtKB">
        <authorList>
            <consortium name="Ensembl"/>
        </authorList>
    </citation>
    <scope>IDENTIFICATION</scope>
</reference>
<protein>
    <recommendedName>
        <fullName evidence="5">Insulin-like domain-containing protein</fullName>
    </recommendedName>
</protein>
<dbReference type="GO" id="GO:0048009">
    <property type="term" value="P:insulin-like growth factor receptor signaling pathway"/>
    <property type="evidence" value="ECO:0007669"/>
    <property type="project" value="TreeGrafter"/>
</dbReference>
<dbReference type="InterPro" id="IPR036438">
    <property type="entry name" value="Insulin-like_sf"/>
</dbReference>
<evidence type="ECO:0000313" key="6">
    <source>
        <dbReference type="Ensembl" id="ENSGMOP00000046164.1"/>
    </source>
</evidence>
<dbReference type="Proteomes" id="UP000694546">
    <property type="component" value="Chromosome 1"/>
</dbReference>
<dbReference type="GO" id="GO:0005179">
    <property type="term" value="F:hormone activity"/>
    <property type="evidence" value="ECO:0007669"/>
    <property type="project" value="InterPro"/>
</dbReference>
<dbReference type="GO" id="GO:0008284">
    <property type="term" value="P:positive regulation of cell population proliferation"/>
    <property type="evidence" value="ECO:0007669"/>
    <property type="project" value="TreeGrafter"/>
</dbReference>
<comment type="similarity">
    <text evidence="1">Belongs to the insulin family.</text>
</comment>
<dbReference type="AlphaFoldDB" id="A0A8C5BM63"/>
<dbReference type="SMART" id="SM00078">
    <property type="entry name" value="IlGF"/>
    <property type="match status" value="1"/>
</dbReference>
<dbReference type="InterPro" id="IPR016179">
    <property type="entry name" value="Insulin-like"/>
</dbReference>
<proteinExistence type="inferred from homology"/>
<keyword evidence="2" id="KW-1015">Disulfide bond</keyword>
<reference evidence="6" key="1">
    <citation type="submission" date="2019-07" db="EMBL/GenBank/DDBJ databases">
        <authorList>
            <consortium name="Wellcome Sanger Institute Data Sharing"/>
        </authorList>
    </citation>
    <scope>NUCLEOTIDE SEQUENCE [LARGE SCALE GENOMIC DNA]</scope>
</reference>
<feature type="region of interest" description="Disordered" evidence="3">
    <location>
        <begin position="153"/>
        <end position="205"/>
    </location>
</feature>
<evidence type="ECO:0000259" key="5">
    <source>
        <dbReference type="SMART" id="SM00078"/>
    </source>
</evidence>
<feature type="domain" description="Insulin-like" evidence="5">
    <location>
        <begin position="39"/>
        <end position="97"/>
    </location>
</feature>
<dbReference type="GO" id="GO:0051897">
    <property type="term" value="P:positive regulation of phosphatidylinositol 3-kinase/protein kinase B signal transduction"/>
    <property type="evidence" value="ECO:0007669"/>
    <property type="project" value="TreeGrafter"/>
</dbReference>
<dbReference type="GO" id="GO:0043066">
    <property type="term" value="P:negative regulation of apoptotic process"/>
    <property type="evidence" value="ECO:0007669"/>
    <property type="project" value="TreeGrafter"/>
</dbReference>
<feature type="compositionally biased region" description="Polar residues" evidence="3">
    <location>
        <begin position="190"/>
        <end position="205"/>
    </location>
</feature>
<evidence type="ECO:0000256" key="3">
    <source>
        <dbReference type="SAM" id="MobiDB-lite"/>
    </source>
</evidence>
<feature type="compositionally biased region" description="Low complexity" evidence="3">
    <location>
        <begin position="107"/>
        <end position="133"/>
    </location>
</feature>
<reference evidence="6" key="2">
    <citation type="submission" date="2025-08" db="UniProtKB">
        <authorList>
            <consortium name="Ensembl"/>
        </authorList>
    </citation>
    <scope>IDENTIFICATION</scope>
</reference>
<dbReference type="GO" id="GO:0005159">
    <property type="term" value="F:insulin-like growth factor receptor binding"/>
    <property type="evidence" value="ECO:0007669"/>
    <property type="project" value="TreeGrafter"/>
</dbReference>
<dbReference type="Pfam" id="PF00049">
    <property type="entry name" value="Insulin"/>
    <property type="match status" value="1"/>
</dbReference>
<sequence length="205" mass="22159">NDSFCCENNKLPSVFQGTVLIALCSVVCLSLWQPSDASRLRCGSDLLADLIFVCGDRGIYLGRGSWSGYGSRPRGKGIVEQCCHSAGCDLRHLEMYCAKSKKPEPPTTTTTTTTSTTTTSTTTTSSTTSTTTSIPSSIHSSFEAVFQKRLLEHLGAPDSQRRSNARRKTHSSPRRRKVSSTSRKGAARQQPASKFASGSQQSKLS</sequence>
<evidence type="ECO:0000256" key="4">
    <source>
        <dbReference type="SAM" id="Phobius"/>
    </source>
</evidence>
<keyword evidence="4" id="KW-1133">Transmembrane helix</keyword>
<feature type="transmembrane region" description="Helical" evidence="4">
    <location>
        <begin position="14"/>
        <end position="32"/>
    </location>
</feature>
<dbReference type="PANTHER" id="PTHR46845:SF3">
    <property type="entry name" value="INSULIN-LIKE GROWTH FACTOR 1"/>
    <property type="match status" value="1"/>
</dbReference>
<keyword evidence="4" id="KW-0812">Transmembrane</keyword>
<dbReference type="GO" id="GO:0005615">
    <property type="term" value="C:extracellular space"/>
    <property type="evidence" value="ECO:0007669"/>
    <property type="project" value="TreeGrafter"/>
</dbReference>
<evidence type="ECO:0000256" key="1">
    <source>
        <dbReference type="ARBA" id="ARBA00009034"/>
    </source>
</evidence>
<keyword evidence="4" id="KW-0472">Membrane</keyword>
<dbReference type="GeneTree" id="ENSGT00990000203742"/>
<dbReference type="SUPFAM" id="SSF56994">
    <property type="entry name" value="Insulin-like"/>
    <property type="match status" value="1"/>
</dbReference>
<keyword evidence="7" id="KW-1185">Reference proteome</keyword>
<name>A0A8C5BM63_GADMO</name>